<organism evidence="5 6">
    <name type="scientific">Secundilactobacillus mixtipabuli</name>
    <dbReference type="NCBI Taxonomy" id="1435342"/>
    <lineage>
        <taxon>Bacteria</taxon>
        <taxon>Bacillati</taxon>
        <taxon>Bacillota</taxon>
        <taxon>Bacilli</taxon>
        <taxon>Lactobacillales</taxon>
        <taxon>Lactobacillaceae</taxon>
        <taxon>Secundilactobacillus</taxon>
    </lineage>
</organism>
<dbReference type="GO" id="GO:0009307">
    <property type="term" value="P:DNA restriction-modification system"/>
    <property type="evidence" value="ECO:0007669"/>
    <property type="project" value="UniProtKB-KW"/>
</dbReference>
<dbReference type="InterPro" id="IPR000055">
    <property type="entry name" value="Restrct_endonuc_typeI_TRD"/>
</dbReference>
<reference evidence="5 6" key="1">
    <citation type="submission" date="2015-11" db="EMBL/GenBank/DDBJ databases">
        <title>Draft genome sequences of new species of the genus Lactobacillus isolated from orchardgrass silage.</title>
        <authorList>
            <person name="Tohno M."/>
            <person name="Tanizawa Y."/>
            <person name="Arita M."/>
        </authorList>
    </citation>
    <scope>NUCLEOTIDE SEQUENCE [LARGE SCALE GENOMIC DNA]</scope>
    <source>
        <strain evidence="5 6">IWT30</strain>
    </source>
</reference>
<evidence type="ECO:0000256" key="2">
    <source>
        <dbReference type="ARBA" id="ARBA00022747"/>
    </source>
</evidence>
<dbReference type="Proteomes" id="UP000198374">
    <property type="component" value="Unassembled WGS sequence"/>
</dbReference>
<accession>A0A1Z5IAB6</accession>
<dbReference type="EMBL" id="BCMF01000003">
    <property type="protein sequence ID" value="GAW98733.1"/>
    <property type="molecule type" value="Genomic_DNA"/>
</dbReference>
<dbReference type="SUPFAM" id="SSF116734">
    <property type="entry name" value="DNA methylase specificity domain"/>
    <property type="match status" value="1"/>
</dbReference>
<protein>
    <submittedName>
        <fullName evidence="5">Type I restriction-modification system specificity subunit S</fullName>
    </submittedName>
</protein>
<gene>
    <name evidence="5" type="primary">hsdS_2</name>
    <name evidence="5" type="ORF">IWT30_00692</name>
</gene>
<dbReference type="Gene3D" id="3.90.220.20">
    <property type="entry name" value="DNA methylase specificity domains"/>
    <property type="match status" value="1"/>
</dbReference>
<dbReference type="InterPro" id="IPR052021">
    <property type="entry name" value="Type-I_RS_S_subunit"/>
</dbReference>
<dbReference type="Pfam" id="PF01420">
    <property type="entry name" value="Methylase_S"/>
    <property type="match status" value="1"/>
</dbReference>
<comment type="caution">
    <text evidence="5">The sequence shown here is derived from an EMBL/GenBank/DDBJ whole genome shotgun (WGS) entry which is preliminary data.</text>
</comment>
<dbReference type="AlphaFoldDB" id="A0A1Z5IAB6"/>
<keyword evidence="3" id="KW-0238">DNA-binding</keyword>
<dbReference type="InterPro" id="IPR044946">
    <property type="entry name" value="Restrct_endonuc_typeI_TRD_sf"/>
</dbReference>
<keyword evidence="2" id="KW-0680">Restriction system</keyword>
<name>A0A1Z5IAB6_9LACO</name>
<evidence type="ECO:0000313" key="5">
    <source>
        <dbReference type="EMBL" id="GAW98733.1"/>
    </source>
</evidence>
<evidence type="ECO:0000259" key="4">
    <source>
        <dbReference type="Pfam" id="PF01420"/>
    </source>
</evidence>
<dbReference type="PANTHER" id="PTHR30408">
    <property type="entry name" value="TYPE-1 RESTRICTION ENZYME ECOKI SPECIFICITY PROTEIN"/>
    <property type="match status" value="1"/>
</dbReference>
<keyword evidence="6" id="KW-1185">Reference proteome</keyword>
<evidence type="ECO:0000256" key="3">
    <source>
        <dbReference type="ARBA" id="ARBA00023125"/>
    </source>
</evidence>
<dbReference type="PANTHER" id="PTHR30408:SF12">
    <property type="entry name" value="TYPE I RESTRICTION ENZYME MJAVIII SPECIFICITY SUBUNIT"/>
    <property type="match status" value="1"/>
</dbReference>
<dbReference type="RefSeq" id="WP_089108546.1">
    <property type="nucleotide sequence ID" value="NZ_BCMF01000003.1"/>
</dbReference>
<proteinExistence type="inferred from homology"/>
<sequence length="196" mass="22312">MYLFKGHVWEQRKLSELSKIFDSARISNSLWTNKGVPYLRSSDINTESRQDVLNISLELFQKLDKQTGSPKQGDLLIVSGGTPKSVGLTFYKDDNSPIYVQGGAILYAQTSKSSIVDGNFLHFEFLTRRLRKYVHDVMTGISIRHFTVDPVSKTSITFPSITEQQNISGLFDYLDSAIAHHQRELFSRKIMGIKIY</sequence>
<comment type="similarity">
    <text evidence="1">Belongs to the type-I restriction system S methylase family.</text>
</comment>
<dbReference type="GO" id="GO:0003677">
    <property type="term" value="F:DNA binding"/>
    <property type="evidence" value="ECO:0007669"/>
    <property type="project" value="UniProtKB-KW"/>
</dbReference>
<evidence type="ECO:0000256" key="1">
    <source>
        <dbReference type="ARBA" id="ARBA00010923"/>
    </source>
</evidence>
<evidence type="ECO:0000313" key="6">
    <source>
        <dbReference type="Proteomes" id="UP000198374"/>
    </source>
</evidence>
<feature type="domain" description="Type I restriction modification DNA specificity" evidence="4">
    <location>
        <begin position="9"/>
        <end position="182"/>
    </location>
</feature>
<dbReference type="OrthoDB" id="9795776at2"/>